<accession>U2HTE5</accession>
<dbReference type="EMBL" id="ATDL01000015">
    <property type="protein sequence ID" value="ERJ58782.1"/>
    <property type="molecule type" value="Genomic_DNA"/>
</dbReference>
<protein>
    <submittedName>
        <fullName evidence="1">Uncharacterized protein</fullName>
    </submittedName>
</protein>
<name>U2HTE5_9SPHI</name>
<organism evidence="1 2">
    <name type="scientific">Sphingobacterium paucimobilis HER1398</name>
    <dbReference type="NCBI Taxonomy" id="1346330"/>
    <lineage>
        <taxon>Bacteria</taxon>
        <taxon>Pseudomonadati</taxon>
        <taxon>Bacteroidota</taxon>
        <taxon>Sphingobacteriia</taxon>
        <taxon>Sphingobacteriales</taxon>
        <taxon>Sphingobacteriaceae</taxon>
        <taxon>Sphingobacterium</taxon>
    </lineage>
</organism>
<dbReference type="STRING" id="1346330.M472_08375"/>
<dbReference type="Proteomes" id="UP000016584">
    <property type="component" value="Unassembled WGS sequence"/>
</dbReference>
<comment type="caution">
    <text evidence="1">The sequence shown here is derived from an EMBL/GenBank/DDBJ whole genome shotgun (WGS) entry which is preliminary data.</text>
</comment>
<dbReference type="AlphaFoldDB" id="U2HTE5"/>
<reference evidence="1 2" key="1">
    <citation type="journal article" date="2013" name="Genome Announc.">
        <title>The Draft Genome Sequence of Sphingomonas paucimobilis Strain HER1398 (Proteobacteria), Host to the Giant PAU Phage, Indicates That It Is a Member of the Genus Sphingobacterium (Bacteroidetes).</title>
        <authorList>
            <person name="White R.A.III."/>
            <person name="Suttle C.A."/>
        </authorList>
    </citation>
    <scope>NUCLEOTIDE SEQUENCE [LARGE SCALE GENOMIC DNA]</scope>
    <source>
        <strain evidence="1 2">HER1398</strain>
    </source>
</reference>
<evidence type="ECO:0000313" key="2">
    <source>
        <dbReference type="Proteomes" id="UP000016584"/>
    </source>
</evidence>
<gene>
    <name evidence="1" type="ORF">M472_08375</name>
</gene>
<dbReference type="eggNOG" id="ENOG5031GE3">
    <property type="taxonomic scope" value="Bacteria"/>
</dbReference>
<keyword evidence="2" id="KW-1185">Reference proteome</keyword>
<evidence type="ECO:0000313" key="1">
    <source>
        <dbReference type="EMBL" id="ERJ58782.1"/>
    </source>
</evidence>
<dbReference type="PATRIC" id="fig|1346330.5.peg.2112"/>
<proteinExistence type="predicted"/>
<sequence length="378" mass="42864">MLLDSVITDIFANKIEHAQMKALYQFLLVSTIVGTVTACNSQNKKTESDKVEVQATPRVVTLADFKKIKGVDNVQEVPFQLFTKMDSVHFFIAPSADSAYLKVQRHKLDNYYGFEEVGGFYAIHYSIENNISNSIQAFVLKSEFTASFDLTLKGAKLDEIRSSTYKAVDDFKNKSFDAYGTIAEVSEQEFLKASAHRVDEVLVKNPDVKLKNNIWTYTDKDKAYRITPYENTSEEEGTFYNAYIGQSKFMGLQVFHESSDATNETYYTFYEPIASVRYDLYAAGYPQVLPARSCLSWVTSNSSVGSDFVISRYVPSEKGQQGLLYVNFTNFKIADDEKAFWADKNTYYAAVYPLNSSPAKGKTQKMAFVKIQVKEELF</sequence>